<proteinExistence type="predicted"/>
<sequence>MTMATLVGLGTTGCLQVEGMDPANPQRGPGELVGNGGPITDGNFPGGYDEPPAPRDTPPPAEGPLECDVMCQSYCDDLGLTNPVNRGVCTSLWGVGLATQPVDRRFACRKLYVDMIGRYPTPAEINDVCNTEDWSETVKALMATDEFVLVQQQRWADLLLYNNRIVNVERVYDQDDLVRKAYQGYVPWDLFASVTASHPVLVRRYDTAGDRAEAAFRLFLHRPPYESERADMGRLYSVWSNGYRDHSHLGTVPDAYLNYRCQTGADDQDTDAGACTSVLWGYNKLTLDPDDRREIDGEQEGLMWSGYMSADEWEAVQLPGRIMAQQSIFWEAAVDDVLMQYLGYDLGTEVQEVRHQLVEYLLENEADIRAVHYAVATSIPYLQSNQGLDEESAFRWTYGPLKQIQPEGWLDSIKRTTGADLATCDHRISHPEDYLNEDMGANGWTFALVNNSRWIINQDRELVTDYRGLAQTLGGCPTNEIGGRFTTVSILNTAVQEAYVAEICDPALQGGGVSASILLPDGMDSKTALTVDTAQEIVARQTRLFYGREPSEYEYSQVELYADQCTPKPCTAESFARPTCFALLSSAEMLFY</sequence>
<dbReference type="AlphaFoldDB" id="A0A0C1ZPD5"/>
<organism evidence="3 4">
    <name type="scientific">Enhygromyxa salina</name>
    <dbReference type="NCBI Taxonomy" id="215803"/>
    <lineage>
        <taxon>Bacteria</taxon>
        <taxon>Pseudomonadati</taxon>
        <taxon>Myxococcota</taxon>
        <taxon>Polyangia</taxon>
        <taxon>Nannocystales</taxon>
        <taxon>Nannocystaceae</taxon>
        <taxon>Enhygromyxa</taxon>
    </lineage>
</organism>
<name>A0A0C1ZPD5_9BACT</name>
<dbReference type="Proteomes" id="UP000031599">
    <property type="component" value="Unassembled WGS sequence"/>
</dbReference>
<dbReference type="InterPro" id="IPR011444">
    <property type="entry name" value="DUF1549"/>
</dbReference>
<evidence type="ECO:0000313" key="3">
    <source>
        <dbReference type="EMBL" id="KIG19504.1"/>
    </source>
</evidence>
<evidence type="ECO:0000313" key="4">
    <source>
        <dbReference type="Proteomes" id="UP000031599"/>
    </source>
</evidence>
<dbReference type="Pfam" id="PF07583">
    <property type="entry name" value="PSCyt2"/>
    <property type="match status" value="1"/>
</dbReference>
<dbReference type="RefSeq" id="WP_052545856.1">
    <property type="nucleotide sequence ID" value="NZ_JMCC02000001.1"/>
</dbReference>
<evidence type="ECO:0000256" key="1">
    <source>
        <dbReference type="SAM" id="MobiDB-lite"/>
    </source>
</evidence>
<gene>
    <name evidence="3" type="ORF">DB30_00013</name>
</gene>
<feature type="region of interest" description="Disordered" evidence="1">
    <location>
        <begin position="16"/>
        <end position="62"/>
    </location>
</feature>
<dbReference type="EMBL" id="JMCC02000001">
    <property type="protein sequence ID" value="KIG19504.1"/>
    <property type="molecule type" value="Genomic_DNA"/>
</dbReference>
<comment type="caution">
    <text evidence="3">The sequence shown here is derived from an EMBL/GenBank/DDBJ whole genome shotgun (WGS) entry which is preliminary data.</text>
</comment>
<accession>A0A0C1ZPD5</accession>
<evidence type="ECO:0000259" key="2">
    <source>
        <dbReference type="Pfam" id="PF07583"/>
    </source>
</evidence>
<protein>
    <recommendedName>
        <fullName evidence="2">DUF1549 domain-containing protein</fullName>
    </recommendedName>
</protein>
<feature type="domain" description="DUF1549" evidence="2">
    <location>
        <begin position="99"/>
        <end position="192"/>
    </location>
</feature>
<reference evidence="3 4" key="1">
    <citation type="submission" date="2014-12" db="EMBL/GenBank/DDBJ databases">
        <title>Genome assembly of Enhygromyxa salina DSM 15201.</title>
        <authorList>
            <person name="Sharma G."/>
            <person name="Subramanian S."/>
        </authorList>
    </citation>
    <scope>NUCLEOTIDE SEQUENCE [LARGE SCALE GENOMIC DNA]</scope>
    <source>
        <strain evidence="3 4">DSM 15201</strain>
    </source>
</reference>